<evidence type="ECO:0000313" key="1">
    <source>
        <dbReference type="EMBL" id="KIC64115.1"/>
    </source>
</evidence>
<proteinExistence type="predicted"/>
<organism evidence="1 2">
    <name type="scientific">Chryseobacterium taiwanense</name>
    <dbReference type="NCBI Taxonomy" id="363331"/>
    <lineage>
        <taxon>Bacteria</taxon>
        <taxon>Pseudomonadati</taxon>
        <taxon>Bacteroidota</taxon>
        <taxon>Flavobacteriia</taxon>
        <taxon>Flavobacteriales</taxon>
        <taxon>Weeksellaceae</taxon>
        <taxon>Chryseobacterium group</taxon>
        <taxon>Chryseobacterium</taxon>
    </lineage>
</organism>
<name>A0A0B4DI68_9FLAO</name>
<dbReference type="RefSeq" id="WP_039365839.1">
    <property type="nucleotide sequence ID" value="NZ_JWTA01000004.1"/>
</dbReference>
<sequence length="158" mass="18628">MNDRTKNLPLYKKAKEIDQTLRIITDLFPEENEYLQTLKSNLLEDIMVIQAKICGAEAVKLYDIKMENAAIIRKSARDIMVSGNTLEMFDFAEAKYYKLIRNLIEEFRLLFRDWVAGFNPKHFIVDDWGLFNPPGIPQDYIQRDDELNFLDENEDNED</sequence>
<dbReference type="Proteomes" id="UP000031167">
    <property type="component" value="Unassembled WGS sequence"/>
</dbReference>
<protein>
    <submittedName>
        <fullName evidence="1">Uncharacterized protein</fullName>
    </submittedName>
</protein>
<accession>A0A0B4DI68</accession>
<comment type="caution">
    <text evidence="1">The sequence shown here is derived from an EMBL/GenBank/DDBJ whole genome shotgun (WGS) entry which is preliminary data.</text>
</comment>
<dbReference type="AlphaFoldDB" id="A0A0B4DI68"/>
<gene>
    <name evidence="1" type="ORF">RM51_05210</name>
</gene>
<dbReference type="EMBL" id="JWTA01000004">
    <property type="protein sequence ID" value="KIC64115.1"/>
    <property type="molecule type" value="Genomic_DNA"/>
</dbReference>
<reference evidence="1 2" key="1">
    <citation type="submission" date="2014-12" db="EMBL/GenBank/DDBJ databases">
        <title>Genome sequencing of Chryseobacterium taiwanense TPW19.</title>
        <authorList>
            <person name="Tan P.W."/>
            <person name="Chan K.-G."/>
        </authorList>
    </citation>
    <scope>NUCLEOTIDE SEQUENCE [LARGE SCALE GENOMIC DNA]</scope>
    <source>
        <strain evidence="1 2">TPW19</strain>
    </source>
</reference>
<dbReference type="STRING" id="363331.RM51_05210"/>
<keyword evidence="2" id="KW-1185">Reference proteome</keyword>
<evidence type="ECO:0000313" key="2">
    <source>
        <dbReference type="Proteomes" id="UP000031167"/>
    </source>
</evidence>